<evidence type="ECO:0000313" key="5">
    <source>
        <dbReference type="EMBL" id="ORX58707.1"/>
    </source>
</evidence>
<reference evidence="5 6" key="1">
    <citation type="submission" date="2016-07" db="EMBL/GenBank/DDBJ databases">
        <title>Pervasive Adenine N6-methylation of Active Genes in Fungi.</title>
        <authorList>
            <consortium name="DOE Joint Genome Institute"/>
            <person name="Mondo S.J."/>
            <person name="Dannebaum R.O."/>
            <person name="Kuo R.C."/>
            <person name="Labutti K."/>
            <person name="Haridas S."/>
            <person name="Kuo A."/>
            <person name="Salamov A."/>
            <person name="Ahrendt S.R."/>
            <person name="Lipzen A."/>
            <person name="Sullivan W."/>
            <person name="Andreopoulos W.B."/>
            <person name="Clum A."/>
            <person name="Lindquist E."/>
            <person name="Daum C."/>
            <person name="Ramamoorthy G.K."/>
            <person name="Gryganskyi A."/>
            <person name="Culley D."/>
            <person name="Magnuson J.K."/>
            <person name="James T.Y."/>
            <person name="O'Malley M.A."/>
            <person name="Stajich J.E."/>
            <person name="Spatafora J.W."/>
            <person name="Visel A."/>
            <person name="Grigoriev I.V."/>
        </authorList>
    </citation>
    <scope>NUCLEOTIDE SEQUENCE [LARGE SCALE GENOMIC DNA]</scope>
    <source>
        <strain evidence="5 6">NRRL 3301</strain>
    </source>
</reference>
<dbReference type="GO" id="GO:0005762">
    <property type="term" value="C:mitochondrial large ribosomal subunit"/>
    <property type="evidence" value="ECO:0007669"/>
    <property type="project" value="TreeGrafter"/>
</dbReference>
<evidence type="ECO:0000256" key="3">
    <source>
        <dbReference type="ARBA" id="ARBA00023274"/>
    </source>
</evidence>
<dbReference type="Proteomes" id="UP000242146">
    <property type="component" value="Unassembled WGS sequence"/>
</dbReference>
<organism evidence="5 6">
    <name type="scientific">Hesseltinella vesiculosa</name>
    <dbReference type="NCBI Taxonomy" id="101127"/>
    <lineage>
        <taxon>Eukaryota</taxon>
        <taxon>Fungi</taxon>
        <taxon>Fungi incertae sedis</taxon>
        <taxon>Mucoromycota</taxon>
        <taxon>Mucoromycotina</taxon>
        <taxon>Mucoromycetes</taxon>
        <taxon>Mucorales</taxon>
        <taxon>Cunninghamellaceae</taxon>
        <taxon>Hesseltinella</taxon>
    </lineage>
</organism>
<dbReference type="PANTHER" id="PTHR13501">
    <property type="entry name" value="CHLOROPLAST 50S RIBOSOMAL PROTEIN L22-RELATED"/>
    <property type="match status" value="1"/>
</dbReference>
<dbReference type="GO" id="GO:0006412">
    <property type="term" value="P:translation"/>
    <property type="evidence" value="ECO:0007669"/>
    <property type="project" value="InterPro"/>
</dbReference>
<dbReference type="EMBL" id="MCGT01000006">
    <property type="protein sequence ID" value="ORX58707.1"/>
    <property type="molecule type" value="Genomic_DNA"/>
</dbReference>
<keyword evidence="2 4" id="KW-0689">Ribosomal protein</keyword>
<evidence type="ECO:0000256" key="1">
    <source>
        <dbReference type="ARBA" id="ARBA00009451"/>
    </source>
</evidence>
<comment type="caution">
    <text evidence="5">The sequence shown here is derived from an EMBL/GenBank/DDBJ whole genome shotgun (WGS) entry which is preliminary data.</text>
</comment>
<keyword evidence="3 4" id="KW-0687">Ribonucleoprotein</keyword>
<evidence type="ECO:0000313" key="6">
    <source>
        <dbReference type="Proteomes" id="UP000242146"/>
    </source>
</evidence>
<dbReference type="SUPFAM" id="SSF54843">
    <property type="entry name" value="Ribosomal protein L22"/>
    <property type="match status" value="1"/>
</dbReference>
<dbReference type="AlphaFoldDB" id="A0A1X2GQZ3"/>
<protein>
    <submittedName>
        <fullName evidence="5">Ribosomal protein L22</fullName>
    </submittedName>
</protein>
<dbReference type="InterPro" id="IPR001063">
    <property type="entry name" value="Ribosomal_uL22"/>
</dbReference>
<evidence type="ECO:0000256" key="2">
    <source>
        <dbReference type="ARBA" id="ARBA00022980"/>
    </source>
</evidence>
<dbReference type="OrthoDB" id="416470at2759"/>
<evidence type="ECO:0000256" key="4">
    <source>
        <dbReference type="RuleBase" id="RU004005"/>
    </source>
</evidence>
<dbReference type="InterPro" id="IPR036394">
    <property type="entry name" value="Ribosomal_uL22_sf"/>
</dbReference>
<dbReference type="GO" id="GO:0003735">
    <property type="term" value="F:structural constituent of ribosome"/>
    <property type="evidence" value="ECO:0007669"/>
    <property type="project" value="InterPro"/>
</dbReference>
<dbReference type="STRING" id="101127.A0A1X2GQZ3"/>
<sequence>MLSLTQAFKGLKPFQTVNLSRPAIAKFSSTSKTFADQPARPQVGGSSLFDNVQKEAEATISENSEPVKKEYRWSTANFKGSHRKLNMIARQLRNLTVDEAIRQMEFSPKRASSKILHNLAFARKNAADQHGMKDLIVSQAWVGKGRYHRRVNPHGRGQFGIMHRKEAHMKFILTEKPAQPEPTQGSRRNIRGWKETKKVWTPLNETKPVYNPKPYYNW</sequence>
<dbReference type="PANTHER" id="PTHR13501:SF8">
    <property type="entry name" value="LARGE RIBOSOMAL SUBUNIT PROTEIN UL22M"/>
    <property type="match status" value="1"/>
</dbReference>
<gene>
    <name evidence="5" type="ORF">DM01DRAFT_1333325</name>
</gene>
<dbReference type="InterPro" id="IPR047867">
    <property type="entry name" value="Ribosomal_uL22_bac/org-type"/>
</dbReference>
<accession>A0A1X2GQZ3</accession>
<dbReference type="Gene3D" id="3.90.470.10">
    <property type="entry name" value="Ribosomal protein L22/L17"/>
    <property type="match status" value="1"/>
</dbReference>
<proteinExistence type="inferred from homology"/>
<dbReference type="Pfam" id="PF00237">
    <property type="entry name" value="Ribosomal_L22"/>
    <property type="match status" value="1"/>
</dbReference>
<keyword evidence="6" id="KW-1185">Reference proteome</keyword>
<comment type="similarity">
    <text evidence="1 4">Belongs to the universal ribosomal protein uL22 family.</text>
</comment>
<name>A0A1X2GQZ3_9FUNG</name>